<keyword evidence="5 6" id="KW-0472">Membrane</keyword>
<dbReference type="InterPro" id="IPR006214">
    <property type="entry name" value="Bax_inhibitor_1-related"/>
</dbReference>
<dbReference type="CDD" id="cd10432">
    <property type="entry name" value="BI-1-like_bacterial"/>
    <property type="match status" value="1"/>
</dbReference>
<name>A0A0R1H0K6_9LACO</name>
<protein>
    <recommendedName>
        <fullName evidence="9">Integral membrane protein</fullName>
    </recommendedName>
</protein>
<feature type="transmembrane region" description="Helical" evidence="6">
    <location>
        <begin position="112"/>
        <end position="132"/>
    </location>
</feature>
<comment type="caution">
    <text evidence="7">The sequence shown here is derived from an EMBL/GenBank/DDBJ whole genome shotgun (WGS) entry which is preliminary data.</text>
</comment>
<dbReference type="RefSeq" id="WP_057903996.1">
    <property type="nucleotide sequence ID" value="NZ_AZDA01000026.1"/>
</dbReference>
<accession>A0A0R1H0K6</accession>
<evidence type="ECO:0000256" key="6">
    <source>
        <dbReference type="RuleBase" id="RU004379"/>
    </source>
</evidence>
<dbReference type="OrthoDB" id="9793828at2"/>
<evidence type="ECO:0000313" key="7">
    <source>
        <dbReference type="EMBL" id="KRK40016.1"/>
    </source>
</evidence>
<feature type="transmembrane region" description="Helical" evidence="6">
    <location>
        <begin position="83"/>
        <end position="106"/>
    </location>
</feature>
<dbReference type="Pfam" id="PF01027">
    <property type="entry name" value="Bax1-I"/>
    <property type="match status" value="1"/>
</dbReference>
<feature type="transmembrane region" description="Helical" evidence="6">
    <location>
        <begin position="168"/>
        <end position="184"/>
    </location>
</feature>
<dbReference type="EMBL" id="AZDA01000026">
    <property type="protein sequence ID" value="KRK40016.1"/>
    <property type="molecule type" value="Genomic_DNA"/>
</dbReference>
<dbReference type="GO" id="GO:0005886">
    <property type="term" value="C:plasma membrane"/>
    <property type="evidence" value="ECO:0007669"/>
    <property type="project" value="TreeGrafter"/>
</dbReference>
<dbReference type="Proteomes" id="UP000051461">
    <property type="component" value="Unassembled WGS sequence"/>
</dbReference>
<evidence type="ECO:0000256" key="2">
    <source>
        <dbReference type="ARBA" id="ARBA00010350"/>
    </source>
</evidence>
<evidence type="ECO:0000256" key="4">
    <source>
        <dbReference type="ARBA" id="ARBA00022989"/>
    </source>
</evidence>
<proteinExistence type="inferred from homology"/>
<dbReference type="AlphaFoldDB" id="A0A0R1H0K6"/>
<evidence type="ECO:0008006" key="9">
    <source>
        <dbReference type="Google" id="ProtNLM"/>
    </source>
</evidence>
<keyword evidence="3 6" id="KW-0812">Transmembrane</keyword>
<feature type="transmembrane region" description="Helical" evidence="6">
    <location>
        <begin position="21"/>
        <end position="42"/>
    </location>
</feature>
<feature type="transmembrane region" description="Helical" evidence="6">
    <location>
        <begin position="144"/>
        <end position="162"/>
    </location>
</feature>
<evidence type="ECO:0000256" key="3">
    <source>
        <dbReference type="ARBA" id="ARBA00022692"/>
    </source>
</evidence>
<feature type="transmembrane region" description="Helical" evidence="6">
    <location>
        <begin position="48"/>
        <end position="71"/>
    </location>
</feature>
<dbReference type="STRING" id="1423726.FC07_GL001815"/>
<evidence type="ECO:0000256" key="5">
    <source>
        <dbReference type="ARBA" id="ARBA00023136"/>
    </source>
</evidence>
<evidence type="ECO:0000256" key="1">
    <source>
        <dbReference type="ARBA" id="ARBA00004141"/>
    </source>
</evidence>
<gene>
    <name evidence="7" type="ORF">FC07_GL001815</name>
</gene>
<dbReference type="PATRIC" id="fig|1423726.3.peg.1882"/>
<organism evidence="7 8">
    <name type="scientific">Loigolactobacillus bifermentans DSM 20003</name>
    <dbReference type="NCBI Taxonomy" id="1423726"/>
    <lineage>
        <taxon>Bacteria</taxon>
        <taxon>Bacillati</taxon>
        <taxon>Bacillota</taxon>
        <taxon>Bacilli</taxon>
        <taxon>Lactobacillales</taxon>
        <taxon>Lactobacillaceae</taxon>
        <taxon>Loigolactobacillus</taxon>
    </lineage>
</organism>
<dbReference type="PANTHER" id="PTHR23291:SF50">
    <property type="entry name" value="PROTEIN LIFEGUARD 4"/>
    <property type="match status" value="1"/>
</dbReference>
<keyword evidence="4 6" id="KW-1133">Transmembrane helix</keyword>
<dbReference type="PANTHER" id="PTHR23291">
    <property type="entry name" value="BAX INHIBITOR-RELATED"/>
    <property type="match status" value="1"/>
</dbReference>
<sequence length="236" mass="25917">MQEQPKRIIVNDERGLSQFLTRVYGFMTLGVAVSAIVAYLVLTVYRASFFNFVATHSWITWLLMIVELGLVMGTSFKASRGGIVSFLLFMAYAVINGLFFALIAAVYTGAKITTAFVAAAATFAGMALYGTFTRRNLSGIGQMAFAALIGLLVATIVNLFLQNPMVDYVFSFIGVLIFTGLTAWDSQRIKQMYLQHGQQTSTSGLAVMGALQLYMDFINLFLYFLRIFGVGGSDNN</sequence>
<feature type="transmembrane region" description="Helical" evidence="6">
    <location>
        <begin position="205"/>
        <end position="225"/>
    </location>
</feature>
<reference evidence="7 8" key="1">
    <citation type="journal article" date="2015" name="Genome Announc.">
        <title>Expanding the biotechnology potential of lactobacilli through comparative genomics of 213 strains and associated genera.</title>
        <authorList>
            <person name="Sun Z."/>
            <person name="Harris H.M."/>
            <person name="McCann A."/>
            <person name="Guo C."/>
            <person name="Argimon S."/>
            <person name="Zhang W."/>
            <person name="Yang X."/>
            <person name="Jeffery I.B."/>
            <person name="Cooney J.C."/>
            <person name="Kagawa T.F."/>
            <person name="Liu W."/>
            <person name="Song Y."/>
            <person name="Salvetti E."/>
            <person name="Wrobel A."/>
            <person name="Rasinkangas P."/>
            <person name="Parkhill J."/>
            <person name="Rea M.C."/>
            <person name="O'Sullivan O."/>
            <person name="Ritari J."/>
            <person name="Douillard F.P."/>
            <person name="Paul Ross R."/>
            <person name="Yang R."/>
            <person name="Briner A.E."/>
            <person name="Felis G.E."/>
            <person name="de Vos W.M."/>
            <person name="Barrangou R."/>
            <person name="Klaenhammer T.R."/>
            <person name="Caufield P.W."/>
            <person name="Cui Y."/>
            <person name="Zhang H."/>
            <person name="O'Toole P.W."/>
        </authorList>
    </citation>
    <scope>NUCLEOTIDE SEQUENCE [LARGE SCALE GENOMIC DNA]</scope>
    <source>
        <strain evidence="7 8">DSM 20003</strain>
    </source>
</reference>
<comment type="subcellular location">
    <subcellularLocation>
        <location evidence="1">Membrane</location>
        <topology evidence="1">Multi-pass membrane protein</topology>
    </subcellularLocation>
</comment>
<keyword evidence="8" id="KW-1185">Reference proteome</keyword>
<evidence type="ECO:0000313" key="8">
    <source>
        <dbReference type="Proteomes" id="UP000051461"/>
    </source>
</evidence>
<comment type="similarity">
    <text evidence="2 6">Belongs to the BI1 family.</text>
</comment>